<reference key="1">
    <citation type="submission" date="2010-09" db="EMBL/GenBank/DDBJ databases">
        <title>Complete genome sequence of Burkholderia rhizoxinica, the endosymbiont of the phytopathogenic fungus Rhizopus microsporus.</title>
        <authorList>
            <person name="Lackner G."/>
            <person name="Moebius N."/>
            <person name="Partida-Martinez L.P."/>
            <person name="Hertweck C."/>
        </authorList>
    </citation>
    <scope>NUCLEOTIDE SEQUENCE</scope>
    <source>
        <strain>HKI 454</strain>
    </source>
</reference>
<dbReference type="AlphaFoldDB" id="E5AVZ8"/>
<evidence type="ECO:0000313" key="2">
    <source>
        <dbReference type="Proteomes" id="UP000007437"/>
    </source>
</evidence>
<sequence>MAMRMRSLLAGVLVGAASREAGTELFGSDIFYPGR</sequence>
<protein>
    <submittedName>
        <fullName evidence="1">Uncharacterized protein</fullName>
    </submittedName>
</protein>
<geneLocation type="plasmid" evidence="1 2">
    <name>pBRH02</name>
</geneLocation>
<dbReference type="EMBL" id="FR687361">
    <property type="protein sequence ID" value="CBW77300.1"/>
    <property type="molecule type" value="Genomic_DNA"/>
</dbReference>
<dbReference type="HOGENOM" id="CLU_3363878_0_0_4"/>
<dbReference type="Proteomes" id="UP000007437">
    <property type="component" value="Plasmid pBRH02"/>
</dbReference>
<reference evidence="1 2" key="2">
    <citation type="journal article" date="2011" name="J. Bacteriol.">
        <title>Complete genome sequence of Burkholderia rhizoxinica, an endosymbiont of Rhizopus microsporus.</title>
        <authorList>
            <person name="Lackner G."/>
            <person name="Moebius N."/>
            <person name="Partida-Martinez L."/>
            <person name="Hertweck C."/>
        </authorList>
    </citation>
    <scope>NUCLEOTIDE SEQUENCE [LARGE SCALE GENOMIC DNA]</scope>
    <source>
        <strain evidence="2">DSM 19002 / CIP 109453 / HKI 454</strain>
        <plasmid evidence="1 2">pBRH02</plasmid>
    </source>
</reference>
<proteinExistence type="predicted"/>
<organism evidence="1 2">
    <name type="scientific">Mycetohabitans rhizoxinica (strain DSM 19002 / CIP 109453 / HKI 454)</name>
    <name type="common">Paraburkholderia rhizoxinica</name>
    <dbReference type="NCBI Taxonomy" id="882378"/>
    <lineage>
        <taxon>Bacteria</taxon>
        <taxon>Pseudomonadati</taxon>
        <taxon>Pseudomonadota</taxon>
        <taxon>Betaproteobacteria</taxon>
        <taxon>Burkholderiales</taxon>
        <taxon>Burkholderiaceae</taxon>
        <taxon>Mycetohabitans</taxon>
    </lineage>
</organism>
<keyword evidence="1" id="KW-0614">Plasmid</keyword>
<gene>
    <name evidence="1" type="ordered locus">RBRH_00656</name>
</gene>
<name>E5AVZ8_MYCRK</name>
<evidence type="ECO:0000313" key="1">
    <source>
        <dbReference type="EMBL" id="CBW77300.1"/>
    </source>
</evidence>
<accession>E5AVZ8</accession>
<dbReference type="KEGG" id="brh:RBRH_00656"/>